<evidence type="ECO:0000313" key="5">
    <source>
        <dbReference type="EMBL" id="ABR46988.1"/>
    </source>
</evidence>
<dbReference type="Gene3D" id="1.10.10.60">
    <property type="entry name" value="Homeodomain-like"/>
    <property type="match status" value="2"/>
</dbReference>
<gene>
    <name evidence="5" type="ordered locus">Amet_0763</name>
</gene>
<dbReference type="eggNOG" id="COG2207">
    <property type="taxonomic scope" value="Bacteria"/>
</dbReference>
<dbReference type="SMART" id="SM00342">
    <property type="entry name" value="HTH_ARAC"/>
    <property type="match status" value="1"/>
</dbReference>
<dbReference type="InterPro" id="IPR009057">
    <property type="entry name" value="Homeodomain-like_sf"/>
</dbReference>
<dbReference type="PANTHER" id="PTHR43280:SF34">
    <property type="entry name" value="ARAC-FAMILY TRANSCRIPTIONAL REGULATOR"/>
    <property type="match status" value="1"/>
</dbReference>
<keyword evidence="1" id="KW-0805">Transcription regulation</keyword>
<evidence type="ECO:0000259" key="4">
    <source>
        <dbReference type="PROSITE" id="PS01124"/>
    </source>
</evidence>
<evidence type="ECO:0000256" key="1">
    <source>
        <dbReference type="ARBA" id="ARBA00023015"/>
    </source>
</evidence>
<dbReference type="Pfam" id="PF02311">
    <property type="entry name" value="AraC_binding"/>
    <property type="match status" value="1"/>
</dbReference>
<dbReference type="Proteomes" id="UP000001572">
    <property type="component" value="Chromosome"/>
</dbReference>
<dbReference type="InterPro" id="IPR003313">
    <property type="entry name" value="AraC-bd"/>
</dbReference>
<evidence type="ECO:0000256" key="3">
    <source>
        <dbReference type="ARBA" id="ARBA00023163"/>
    </source>
</evidence>
<dbReference type="STRING" id="293826.Amet_0763"/>
<protein>
    <submittedName>
        <fullName evidence="5">Helix-turn-helix-domain containing protein, AraC type</fullName>
    </submittedName>
</protein>
<feature type="domain" description="HTH araC/xylS-type" evidence="4">
    <location>
        <begin position="168"/>
        <end position="265"/>
    </location>
</feature>
<evidence type="ECO:0000256" key="2">
    <source>
        <dbReference type="ARBA" id="ARBA00023125"/>
    </source>
</evidence>
<name>A6TLC0_ALKMQ</name>
<dbReference type="SUPFAM" id="SSF46689">
    <property type="entry name" value="Homeodomain-like"/>
    <property type="match status" value="2"/>
</dbReference>
<keyword evidence="2" id="KW-0238">DNA-binding</keyword>
<evidence type="ECO:0000313" key="6">
    <source>
        <dbReference type="Proteomes" id="UP000001572"/>
    </source>
</evidence>
<dbReference type="InterPro" id="IPR037923">
    <property type="entry name" value="HTH-like"/>
</dbReference>
<dbReference type="Pfam" id="PF12833">
    <property type="entry name" value="HTH_18"/>
    <property type="match status" value="1"/>
</dbReference>
<dbReference type="PANTHER" id="PTHR43280">
    <property type="entry name" value="ARAC-FAMILY TRANSCRIPTIONAL REGULATOR"/>
    <property type="match status" value="1"/>
</dbReference>
<dbReference type="KEGG" id="amt:Amet_0763"/>
<dbReference type="PROSITE" id="PS01124">
    <property type="entry name" value="HTH_ARAC_FAMILY_2"/>
    <property type="match status" value="1"/>
</dbReference>
<dbReference type="GO" id="GO:0043565">
    <property type="term" value="F:sequence-specific DNA binding"/>
    <property type="evidence" value="ECO:0007669"/>
    <property type="project" value="InterPro"/>
</dbReference>
<dbReference type="PROSITE" id="PS00041">
    <property type="entry name" value="HTH_ARAC_FAMILY_1"/>
    <property type="match status" value="1"/>
</dbReference>
<dbReference type="AlphaFoldDB" id="A6TLC0"/>
<organism evidence="5 6">
    <name type="scientific">Alkaliphilus metalliredigens (strain QYMF)</name>
    <dbReference type="NCBI Taxonomy" id="293826"/>
    <lineage>
        <taxon>Bacteria</taxon>
        <taxon>Bacillati</taxon>
        <taxon>Bacillota</taxon>
        <taxon>Clostridia</taxon>
        <taxon>Peptostreptococcales</taxon>
        <taxon>Natronincolaceae</taxon>
        <taxon>Alkaliphilus</taxon>
    </lineage>
</organism>
<dbReference type="InterPro" id="IPR018060">
    <property type="entry name" value="HTH_AraC"/>
</dbReference>
<sequence length="272" mass="31495">MNFDYNLNLNRDNEWYMQSHHFHENYEILLSLTDAGSCFAESNLYPLKRGTLLVLKDTVLHRTIADNCKSYERYVLHFTRETLYSISTNQTNLLSQFSKSNRCIQLNEDQLSSLISRFEKCRHSKSNAFGDDLKRDMVFVDILLEVWSLLEDNDPIDSSDNSDFKRVSPILKHIENNLVEDLSLDSIAENFYISKYHLCHIFKAATGFSVGQYIISNRILKARSLLRDGCSVQAAGEQAGFHNNAHFIRTFGKLSNISPGRYRKEYQKGIRL</sequence>
<dbReference type="GO" id="GO:0003700">
    <property type="term" value="F:DNA-binding transcription factor activity"/>
    <property type="evidence" value="ECO:0007669"/>
    <property type="project" value="InterPro"/>
</dbReference>
<keyword evidence="6" id="KW-1185">Reference proteome</keyword>
<dbReference type="HOGENOM" id="CLU_000445_88_3_9"/>
<dbReference type="SUPFAM" id="SSF51215">
    <property type="entry name" value="Regulatory protein AraC"/>
    <property type="match status" value="1"/>
</dbReference>
<proteinExistence type="predicted"/>
<reference evidence="6" key="1">
    <citation type="journal article" date="2016" name="Genome Announc.">
        <title>Complete genome sequence of Alkaliphilus metalliredigens strain QYMF, an alkaliphilic and metal-reducing bacterium isolated from borax-contaminated leachate ponds.</title>
        <authorList>
            <person name="Hwang C."/>
            <person name="Copeland A."/>
            <person name="Lucas S."/>
            <person name="Lapidus A."/>
            <person name="Barry K."/>
            <person name="Detter J.C."/>
            <person name="Glavina Del Rio T."/>
            <person name="Hammon N."/>
            <person name="Israni S."/>
            <person name="Dalin E."/>
            <person name="Tice H."/>
            <person name="Pitluck S."/>
            <person name="Chertkov O."/>
            <person name="Brettin T."/>
            <person name="Bruce D."/>
            <person name="Han C."/>
            <person name="Schmutz J."/>
            <person name="Larimer F."/>
            <person name="Land M.L."/>
            <person name="Hauser L."/>
            <person name="Kyrpides N."/>
            <person name="Mikhailova N."/>
            <person name="Ye Q."/>
            <person name="Zhou J."/>
            <person name="Richardson P."/>
            <person name="Fields M.W."/>
        </authorList>
    </citation>
    <scope>NUCLEOTIDE SEQUENCE [LARGE SCALE GENOMIC DNA]</scope>
    <source>
        <strain evidence="6">QYMF</strain>
    </source>
</reference>
<accession>A6TLC0</accession>
<dbReference type="InterPro" id="IPR018062">
    <property type="entry name" value="HTH_AraC-typ_CS"/>
</dbReference>
<dbReference type="EMBL" id="CP000724">
    <property type="protein sequence ID" value="ABR46988.1"/>
    <property type="molecule type" value="Genomic_DNA"/>
</dbReference>
<keyword evidence="3" id="KW-0804">Transcription</keyword>